<evidence type="ECO:0000256" key="7">
    <source>
        <dbReference type="ARBA" id="ARBA00022723"/>
    </source>
</evidence>
<sequence>MTFRKSNVYLNLVNSYIIDSPQPSSINYWWNMGSLLGLCLVIQILTGIFMAMHYSSNIELAFSSVEHIMRDVQGGWFLRYAHANGASFFFICMYIHMGKALYYGSYRSPRVLLWTIGVIIFILTMATAFLGYCCVYGQMSHWGATVITNLFSAIPFIGKDIVLWLWGGFAVSNPTIQRFFALHYLFPFVIAAVVIMHMMALHIHGSSNPLGITGNMDRLPMHGYFVFKDLITVFVFLIVFSLFVFFSPNTMGHPDNYIPGNPMVTPASIVPEWYLLPFYAILRSIPDKLMGVITMFSAILVLLVLPFTDRSVVRGNSFKVLSKLFFFLFVFNFVLLGQIGAMHVEVPYILMGQISTFLYFAYFLVFIPIISTIENILFYVGSRNNTDDLK</sequence>
<dbReference type="InterPro" id="IPR005797">
    <property type="entry name" value="Cyt_b/b6_N"/>
</dbReference>
<feature type="transmembrane region" description="Helical" evidence="17">
    <location>
        <begin position="28"/>
        <end position="55"/>
    </location>
</feature>
<evidence type="ECO:0000256" key="1">
    <source>
        <dbReference type="ARBA" id="ARBA00004448"/>
    </source>
</evidence>
<dbReference type="PIRSF" id="PIRSF038885">
    <property type="entry name" value="COB"/>
    <property type="match status" value="1"/>
</dbReference>
<dbReference type="PANTHER" id="PTHR19271">
    <property type="entry name" value="CYTOCHROME B"/>
    <property type="match status" value="1"/>
</dbReference>
<dbReference type="InterPro" id="IPR048260">
    <property type="entry name" value="Cytochrome_b_C_euk/bac"/>
</dbReference>
<protein>
    <recommendedName>
        <fullName evidence="2 17">Cytochrome b</fullName>
    </recommendedName>
</protein>
<comment type="cofactor">
    <cofactor evidence="17">
        <name>heme b</name>
        <dbReference type="ChEBI" id="CHEBI:60344"/>
    </cofactor>
    <text evidence="17">Binds 2 heme groups non-covalently.</text>
</comment>
<evidence type="ECO:0000256" key="14">
    <source>
        <dbReference type="ARBA" id="ARBA00061233"/>
    </source>
</evidence>
<keyword evidence="5 17" id="KW-0679">Respiratory chain</keyword>
<evidence type="ECO:0000259" key="19">
    <source>
        <dbReference type="PROSITE" id="PS51003"/>
    </source>
</evidence>
<dbReference type="Pfam" id="PF00032">
    <property type="entry name" value="Cytochrom_B_C"/>
    <property type="match status" value="1"/>
</dbReference>
<name>A0A2H4NZK0_NAUCA</name>
<evidence type="ECO:0000313" key="20">
    <source>
        <dbReference type="EMBL" id="ATV99257.1"/>
    </source>
</evidence>
<evidence type="ECO:0000256" key="12">
    <source>
        <dbReference type="ARBA" id="ARBA00023128"/>
    </source>
</evidence>
<evidence type="ECO:0000256" key="13">
    <source>
        <dbReference type="ARBA" id="ARBA00023136"/>
    </source>
</evidence>
<dbReference type="AlphaFoldDB" id="A0A2H4NZK0"/>
<feature type="binding site" description="axial binding residue" evidence="16">
    <location>
        <position position="183"/>
    </location>
    <ligand>
        <name>heme b</name>
        <dbReference type="ChEBI" id="CHEBI:60344"/>
        <label>b562</label>
    </ligand>
    <ligandPart>
        <name>Fe</name>
        <dbReference type="ChEBI" id="CHEBI:18248"/>
    </ligandPart>
</feature>
<dbReference type="Pfam" id="PF00033">
    <property type="entry name" value="Cytochrome_B"/>
    <property type="match status" value="1"/>
</dbReference>
<dbReference type="GO" id="GO:0006122">
    <property type="term" value="P:mitochondrial electron transport, ubiquinol to cytochrome c"/>
    <property type="evidence" value="ECO:0007669"/>
    <property type="project" value="TreeGrafter"/>
</dbReference>
<feature type="binding site" description="axial binding residue" evidence="16">
    <location>
        <position position="82"/>
    </location>
    <ligand>
        <name>heme b</name>
        <dbReference type="ChEBI" id="CHEBI:60344"/>
        <label>b562</label>
    </ligand>
    <ligandPart>
        <name>Fe</name>
        <dbReference type="ChEBI" id="CHEBI:18248"/>
    </ligandPart>
</feature>
<dbReference type="SUPFAM" id="SSF81342">
    <property type="entry name" value="Transmembrane di-heme cytochromes"/>
    <property type="match status" value="1"/>
</dbReference>
<dbReference type="InterPro" id="IPR030689">
    <property type="entry name" value="Cytochrome_b"/>
</dbReference>
<evidence type="ECO:0000256" key="11">
    <source>
        <dbReference type="ARBA" id="ARBA00023004"/>
    </source>
</evidence>
<feature type="transmembrane region" description="Helical" evidence="17">
    <location>
        <begin position="224"/>
        <end position="246"/>
    </location>
</feature>
<evidence type="ECO:0000256" key="8">
    <source>
        <dbReference type="ARBA" id="ARBA00022792"/>
    </source>
</evidence>
<evidence type="ECO:0000256" key="3">
    <source>
        <dbReference type="ARBA" id="ARBA00022448"/>
    </source>
</evidence>
<comment type="cofactor">
    <cofactor evidence="16">
        <name>heme</name>
        <dbReference type="ChEBI" id="CHEBI:30413"/>
    </cofactor>
    <text evidence="16">Binds 2 heme groups non-covalently.</text>
</comment>
<feature type="transmembrane region" description="Helical" evidence="17">
    <location>
        <begin position="359"/>
        <end position="380"/>
    </location>
</feature>
<keyword evidence="7 16" id="KW-0479">Metal-binding</keyword>
<keyword evidence="11 16" id="KW-0408">Iron</keyword>
<keyword evidence="4 16" id="KW-0349">Heme</keyword>
<dbReference type="SUPFAM" id="SSF81648">
    <property type="entry name" value="a domain/subunit of cytochrome bc1 complex (Ubiquinol-cytochrome c reductase)"/>
    <property type="match status" value="1"/>
</dbReference>
<feature type="transmembrane region" description="Helical" evidence="17">
    <location>
        <begin position="76"/>
        <end position="96"/>
    </location>
</feature>
<keyword evidence="12 17" id="KW-0496">Mitochondrion</keyword>
<feature type="binding site" evidence="15">
    <location>
        <position position="202"/>
    </location>
    <ligand>
        <name>a ubiquinone</name>
        <dbReference type="ChEBI" id="CHEBI:16389"/>
    </ligand>
</feature>
<evidence type="ECO:0000256" key="5">
    <source>
        <dbReference type="ARBA" id="ARBA00022660"/>
    </source>
</evidence>
<dbReference type="InterPro" id="IPR016174">
    <property type="entry name" value="Di-haem_cyt_TM"/>
</dbReference>
<keyword evidence="8" id="KW-0999">Mitochondrion inner membrane</keyword>
<feature type="transmembrane region" description="Helical" evidence="17">
    <location>
        <begin position="111"/>
        <end position="135"/>
    </location>
</feature>
<dbReference type="PROSITE" id="PS51002">
    <property type="entry name" value="CYTB_NTER"/>
    <property type="match status" value="1"/>
</dbReference>
<comment type="similarity">
    <text evidence="14 17">Belongs to the cytochrome b family.</text>
</comment>
<keyword evidence="13 17" id="KW-0472">Membrane</keyword>
<comment type="function">
    <text evidence="17">Component of the ubiquinol-cytochrome c reductase complex (complex III or cytochrome b-c1 complex) that is part of the mitochondrial respiratory chain. The b-c1 complex mediates electron transfer from ubiquinol to cytochrome c. Contributes to the generation of a proton gradient across the mitochondrial membrane that is then used for ATP synthesis.</text>
</comment>
<dbReference type="InterPro" id="IPR048259">
    <property type="entry name" value="Cytochrome_b_N_euk/bac"/>
</dbReference>
<dbReference type="PROSITE" id="PS51003">
    <property type="entry name" value="CYTB_CTER"/>
    <property type="match status" value="1"/>
</dbReference>
<dbReference type="GO" id="GO:0016491">
    <property type="term" value="F:oxidoreductase activity"/>
    <property type="evidence" value="ECO:0007669"/>
    <property type="project" value="UniProtKB-UniRule"/>
</dbReference>
<dbReference type="EMBL" id="KY989226">
    <property type="protein sequence ID" value="ATV99257.1"/>
    <property type="molecule type" value="Genomic_DNA"/>
</dbReference>
<dbReference type="PANTHER" id="PTHR19271:SF16">
    <property type="entry name" value="CYTOCHROME B"/>
    <property type="match status" value="1"/>
</dbReference>
<keyword evidence="9 17" id="KW-0249">Electron transport</keyword>
<dbReference type="GO" id="GO:0005743">
    <property type="term" value="C:mitochondrial inner membrane"/>
    <property type="evidence" value="ECO:0007669"/>
    <property type="project" value="UniProtKB-SubCell"/>
</dbReference>
<gene>
    <name evidence="20" type="primary">cob</name>
</gene>
<evidence type="ECO:0000256" key="2">
    <source>
        <dbReference type="ARBA" id="ARBA00013531"/>
    </source>
</evidence>
<dbReference type="CDD" id="cd00290">
    <property type="entry name" value="cytochrome_b_C"/>
    <property type="match status" value="1"/>
</dbReference>
<evidence type="ECO:0000256" key="16">
    <source>
        <dbReference type="PIRSR" id="PIRSR038885-2"/>
    </source>
</evidence>
<evidence type="ECO:0000259" key="18">
    <source>
        <dbReference type="PROSITE" id="PS51002"/>
    </source>
</evidence>
<evidence type="ECO:0000256" key="9">
    <source>
        <dbReference type="ARBA" id="ARBA00022982"/>
    </source>
</evidence>
<feature type="transmembrane region" description="Helical" evidence="17">
    <location>
        <begin position="320"/>
        <end position="339"/>
    </location>
</feature>
<feature type="binding site" description="axial binding residue" evidence="16">
    <location>
        <position position="96"/>
    </location>
    <ligand>
        <name>heme b</name>
        <dbReference type="ChEBI" id="CHEBI:60344"/>
        <label>b566</label>
    </ligand>
    <ligandPart>
        <name>Fe</name>
        <dbReference type="ChEBI" id="CHEBI:18248"/>
    </ligandPart>
</feature>
<dbReference type="FunFam" id="1.20.810.10:FF:000002">
    <property type="entry name" value="Cytochrome b"/>
    <property type="match status" value="1"/>
</dbReference>
<dbReference type="CDD" id="cd00284">
    <property type="entry name" value="Cytochrome_b_N"/>
    <property type="match status" value="1"/>
</dbReference>
<feature type="transmembrane region" description="Helical" evidence="17">
    <location>
        <begin position="289"/>
        <end position="308"/>
    </location>
</feature>
<dbReference type="Gene3D" id="1.20.810.10">
    <property type="entry name" value="Cytochrome Bc1 Complex, Chain C"/>
    <property type="match status" value="1"/>
</dbReference>
<proteinExistence type="inferred from homology"/>
<accession>A0A2H4NZK0</accession>
<evidence type="ECO:0000256" key="17">
    <source>
        <dbReference type="RuleBase" id="RU362117"/>
    </source>
</evidence>
<geneLocation type="mitochondrion" evidence="20"/>
<dbReference type="GO" id="GO:0046872">
    <property type="term" value="F:metal ion binding"/>
    <property type="evidence" value="ECO:0007669"/>
    <property type="project" value="UniProtKB-UniRule"/>
</dbReference>
<reference evidence="20" key="1">
    <citation type="journal article" date="2017" name="Genome Biol. Evol.">
        <title>Genetic Drift and Indel Mutation in the Evolution of Yeast Mitochondrial Genome Size.</title>
        <authorList>
            <person name="Xiao S."/>
            <person name="Nguyen D.T."/>
            <person name="Wu B."/>
            <person name="Hao W."/>
        </authorList>
    </citation>
    <scope>NUCLEOTIDE SEQUENCE</scope>
    <source>
        <strain evidence="20">Y-17050</strain>
    </source>
</reference>
<dbReference type="InterPro" id="IPR005798">
    <property type="entry name" value="Cyt_b/b6_C"/>
</dbReference>
<dbReference type="InterPro" id="IPR036150">
    <property type="entry name" value="Cyt_b/b6_C_sf"/>
</dbReference>
<evidence type="ECO:0000256" key="4">
    <source>
        <dbReference type="ARBA" id="ARBA00022617"/>
    </source>
</evidence>
<organism evidence="20">
    <name type="scientific">Naumovozyma castellii</name>
    <name type="common">Yeast</name>
    <name type="synonym">Saccharomyces castellii</name>
    <dbReference type="NCBI Taxonomy" id="27288"/>
    <lineage>
        <taxon>Eukaryota</taxon>
        <taxon>Fungi</taxon>
        <taxon>Dikarya</taxon>
        <taxon>Ascomycota</taxon>
        <taxon>Saccharomycotina</taxon>
        <taxon>Saccharomycetes</taxon>
        <taxon>Saccharomycetales</taxon>
        <taxon>Saccharomycetaceae</taxon>
        <taxon>Naumovozyma</taxon>
    </lineage>
</organism>
<dbReference type="GO" id="GO:0008121">
    <property type="term" value="F:quinol-cytochrome-c reductase activity"/>
    <property type="evidence" value="ECO:0007669"/>
    <property type="project" value="InterPro"/>
</dbReference>
<evidence type="ECO:0000256" key="15">
    <source>
        <dbReference type="PIRSR" id="PIRSR038885-1"/>
    </source>
</evidence>
<comment type="subcellular location">
    <subcellularLocation>
        <location evidence="1">Mitochondrion inner membrane</location>
        <topology evidence="1">Multi-pass membrane protein</topology>
    </subcellularLocation>
</comment>
<feature type="domain" description="Cytochrome b/b6 N-terminal region profile" evidence="18">
    <location>
        <begin position="1"/>
        <end position="210"/>
    </location>
</feature>
<feature type="binding site" description="axial binding residue" evidence="16">
    <location>
        <position position="197"/>
    </location>
    <ligand>
        <name>heme b</name>
        <dbReference type="ChEBI" id="CHEBI:60344"/>
        <label>b566</label>
    </ligand>
    <ligandPart>
        <name>Fe</name>
        <dbReference type="ChEBI" id="CHEBI:18248"/>
    </ligandPart>
</feature>
<keyword evidence="20" id="KW-0560">Oxidoreductase</keyword>
<evidence type="ECO:0000256" key="10">
    <source>
        <dbReference type="ARBA" id="ARBA00022989"/>
    </source>
</evidence>
<feature type="transmembrane region" description="Helical" evidence="17">
    <location>
        <begin position="181"/>
        <end position="203"/>
    </location>
</feature>
<feature type="domain" description="Cytochrome b/b6 C-terminal region profile" evidence="19">
    <location>
        <begin position="211"/>
        <end position="381"/>
    </location>
</feature>
<keyword evidence="3 17" id="KW-0813">Transport</keyword>
<keyword evidence="6 17" id="KW-0812">Transmembrane</keyword>
<evidence type="ECO:0000256" key="6">
    <source>
        <dbReference type="ARBA" id="ARBA00022692"/>
    </source>
</evidence>
<feature type="transmembrane region" description="Helical" evidence="17">
    <location>
        <begin position="147"/>
        <end position="169"/>
    </location>
</feature>
<dbReference type="GO" id="GO:0045275">
    <property type="term" value="C:respiratory chain complex III"/>
    <property type="evidence" value="ECO:0007669"/>
    <property type="project" value="InterPro"/>
</dbReference>
<dbReference type="InterPro" id="IPR027387">
    <property type="entry name" value="Cytb/b6-like_sf"/>
</dbReference>
<keyword evidence="10 17" id="KW-1133">Transmembrane helix</keyword>